<dbReference type="PRINTS" id="PR00412">
    <property type="entry name" value="EPOXHYDRLASE"/>
</dbReference>
<dbReference type="Gene3D" id="3.40.50.1820">
    <property type="entry name" value="alpha/beta hydrolase"/>
    <property type="match status" value="1"/>
</dbReference>
<dbReference type="AlphaFoldDB" id="A0A3A9K537"/>
<name>A0A3A9K537_9BACI</name>
<reference evidence="3 4" key="1">
    <citation type="submission" date="2017-10" db="EMBL/GenBank/DDBJ databases">
        <title>Bacillus sp. nov., a halophilic bacterium isolated from a Keqin Lake.</title>
        <authorList>
            <person name="Wang H."/>
        </authorList>
    </citation>
    <scope>NUCLEOTIDE SEQUENCE [LARGE SCALE GENOMIC DNA]</scope>
    <source>
        <strain evidence="3 4">KCTC 13187</strain>
    </source>
</reference>
<dbReference type="Pfam" id="PF00561">
    <property type="entry name" value="Abhydrolase_1"/>
    <property type="match status" value="1"/>
</dbReference>
<proteinExistence type="predicted"/>
<keyword evidence="1 3" id="KW-0378">Hydrolase</keyword>
<dbReference type="GO" id="GO:0016787">
    <property type="term" value="F:hydrolase activity"/>
    <property type="evidence" value="ECO:0007669"/>
    <property type="project" value="UniProtKB-KW"/>
</dbReference>
<gene>
    <name evidence="3" type="ORF">CR203_08715</name>
</gene>
<accession>A0A3A9K537</accession>
<feature type="domain" description="AB hydrolase-1" evidence="2">
    <location>
        <begin position="28"/>
        <end position="270"/>
    </location>
</feature>
<dbReference type="Proteomes" id="UP000281498">
    <property type="component" value="Unassembled WGS sequence"/>
</dbReference>
<evidence type="ECO:0000256" key="1">
    <source>
        <dbReference type="ARBA" id="ARBA00022801"/>
    </source>
</evidence>
<dbReference type="InterPro" id="IPR000639">
    <property type="entry name" value="Epox_hydrolase-like"/>
</dbReference>
<protein>
    <submittedName>
        <fullName evidence="3">Alpha/beta hydrolase</fullName>
    </submittedName>
</protein>
<comment type="caution">
    <text evidence="3">The sequence shown here is derived from an EMBL/GenBank/DDBJ whole genome shotgun (WGS) entry which is preliminary data.</text>
</comment>
<dbReference type="InterPro" id="IPR000073">
    <property type="entry name" value="AB_hydrolase_1"/>
</dbReference>
<dbReference type="EMBL" id="PDOE01000003">
    <property type="protein sequence ID" value="RKL67429.1"/>
    <property type="molecule type" value="Genomic_DNA"/>
</dbReference>
<dbReference type="PRINTS" id="PR00111">
    <property type="entry name" value="ABHYDROLASE"/>
</dbReference>
<dbReference type="PANTHER" id="PTHR43329">
    <property type="entry name" value="EPOXIDE HYDROLASE"/>
    <property type="match status" value="1"/>
</dbReference>
<evidence type="ECO:0000259" key="2">
    <source>
        <dbReference type="Pfam" id="PF00561"/>
    </source>
</evidence>
<keyword evidence="4" id="KW-1185">Reference proteome</keyword>
<dbReference type="SUPFAM" id="SSF53474">
    <property type="entry name" value="alpha/beta-Hydrolases"/>
    <property type="match status" value="1"/>
</dbReference>
<evidence type="ECO:0000313" key="3">
    <source>
        <dbReference type="EMBL" id="RKL67429.1"/>
    </source>
</evidence>
<sequence>MIIDVDFHFIETNGIRLHVAFAGPEDGPLVLLLHGFPEFWYGWKNQIEPLANAGYRVVIPDQRGYNLSDKPEGIANYTLDKLRDDIIGLIKACGRESATIIGHDWGGAVAWYLTATRPQYVDKLVAVNIPHLSAMKKTILSYPPQWLKSSYILLFQLPDIPESFLKSDNYKRLTGALLASSKKGTFHSVDIDYYHSAWSQEGSVTGMLTWYRAMRFAKLPSEKIAVSTRIIWGMDDQFLSVESAKKSLNFCENGELIFVGEATHWVNHEQPEIVTKLILEFI</sequence>
<organism evidence="3 4">
    <name type="scientific">Salipaludibacillus neizhouensis</name>
    <dbReference type="NCBI Taxonomy" id="885475"/>
    <lineage>
        <taxon>Bacteria</taxon>
        <taxon>Bacillati</taxon>
        <taxon>Bacillota</taxon>
        <taxon>Bacilli</taxon>
        <taxon>Bacillales</taxon>
        <taxon>Bacillaceae</taxon>
    </lineage>
</organism>
<dbReference type="InterPro" id="IPR029058">
    <property type="entry name" value="AB_hydrolase_fold"/>
</dbReference>
<evidence type="ECO:0000313" key="4">
    <source>
        <dbReference type="Proteomes" id="UP000281498"/>
    </source>
</evidence>
<dbReference type="OrthoDB" id="9773293at2"/>